<proteinExistence type="predicted"/>
<feature type="compositionally biased region" description="Basic and acidic residues" evidence="3">
    <location>
        <begin position="146"/>
        <end position="157"/>
    </location>
</feature>
<evidence type="ECO:0000256" key="2">
    <source>
        <dbReference type="ARBA" id="ARBA00022658"/>
    </source>
</evidence>
<dbReference type="PROSITE" id="PS50219">
    <property type="entry name" value="CNH"/>
    <property type="match status" value="1"/>
</dbReference>
<feature type="compositionally biased region" description="Polar residues" evidence="3">
    <location>
        <begin position="90"/>
        <end position="101"/>
    </location>
</feature>
<sequence length="1673" mass="187610">MSVAAHPPVPPPPGDEELAALYNQVLIGFAEESPTSDQGSQRLPSPGERDHETARNRFTDEGGDTPQSTPLPQPPRSSNPISPKVGLPSSPRSLPNPTSPTARAKRPLPQVPPPPPLPGTSAAMTSPSAFPEPRIWNASPVPPPPDRSKYKSGDSGRRLPQTPIDAAAANGHARYGSYNAIPIDPRPNSRQSPSINRPGTGSSFAASEAPSISMPVPDVNGGSSWTSPRNDYYFNATPAHPQHQPHNMPAYQNGFDETGSRSPDSLEDMYASPAAYSNPMSDLLQPGRSYTPSQYGAPSIYAPDLGRSHSAGSGASSAQPYVSVHRNPSAATTRTTNTNISSLFTENDTLNPRSGASYTTLDRGNSAGSGSDGMYSQLLYKPTPPQQVYSIPEPVFDAGPSQVAGSSRERWRDNDIIRTLEDIKRPLELHEDYDEDYFPEDDQSEEGDDRFFNPALLSHIAVRLKDKVPRGTHVKGGIPYPRAFTGRDIVSTIQSVIQRELLITHGISTNDRRAALQVARSLQSQLFFYEVEWGGRVLQDGVEDVYMFLDDLEGASDARIEQEELPTGVVTMLTRCYSSSCDDETPCYSYACPRRRGAQPQLAAPVEESTDQETDAWNATVPPELLNTLPESEINRQNIIYKVISKEKQYLKDLDTIESLFIRPLRTANPPIIRAGEVDDFIEDVFGNVLDLRECNRRLLEMLNIRQREQAPVIRDIGDIFLESATEFRLAYPIYIGHLPVAEKRMKDELEHNAEFRQFLDQCARHPDAHRLDLKHFLNRPSEHLQKYPVTLEAICNETTDGNPDAEFLKEAIEAIKKLQTIAQLWTFQSSMGKGPAGKLEWHNLVSEEIRKALPKKEAKRQNIIFELIKGEMDYVKDLENIETMYVAPLREMDPPIISRDRLPQFITDVFHNFAELHAHHRKMLNTFHEIQREEHPVIKSVTAAVYDAVLNFREAYMEYIPNYPIAAYRIDEEMANNPQFKDFVDKCTRHPDAHRLDMKNFINRPIPRLLRYELLLKSILDESPEGHEDRNTIPLVLEAIKALGKETEPGVVSAKQKVEVWRYNSNLVFKSGEFIDMDLLNENRSLIHAGRLLRQPDTGFEFGGWTELFVLLFDNYLVMTKPKEKDGVTKYNVYRRPIPLDLLTLANFTDQPTQRSSSILRTRLRGEKHEVSNSNGGPANSPDAATDSRLVFPCTIHHNGRLGGLYTVFAESLQARNEWKQKLDEAIGLRKVVQESNKVFEVETLSADTFLAPSPMSNAGGQSWNHEGAYTGKVTCSVPFTTADGRGLVAIGCAEGVWIGFRHDSRSMRRVLHLKMVTQCAMLEEFGIFLVLADKSLFAYHIEALVPSSPQSAHTSQTPQKLSGSKDVHFFSVGNLNNRTLVIYMKKKGLDSVFRVLEPVLGKINERAEAPRTFGSRLGLRSQRSDWFRVYRDFFLPSESFDLIFLKAKIVILCTKGFEIMDLVDFKSVTIPQREDPRLEKLAKRCESCKPRGMFRSSKDEFLLCYDEFGLYVDRHGDPSRSIQTIEWEGTAEHVAWHPPYVLLFDTRFIEIRHVETGRLAQIIPGNDMRCIWDGRGTTSLPPASPGPDGWNETISQEPRVHGVMNAPDSNPQSGQSRAVAARPVVQHVFELIPTIPLYLPGSLSSPSHSTYFHQSNSPPHSPQLNPSLAWR</sequence>
<dbReference type="SMART" id="SM00036">
    <property type="entry name" value="CNH"/>
    <property type="match status" value="1"/>
</dbReference>
<evidence type="ECO:0000256" key="3">
    <source>
        <dbReference type="SAM" id="MobiDB-lite"/>
    </source>
</evidence>
<feature type="region of interest" description="Disordered" evidence="3">
    <location>
        <begin position="1650"/>
        <end position="1673"/>
    </location>
</feature>
<dbReference type="InterPro" id="IPR000219">
    <property type="entry name" value="DH_dom"/>
</dbReference>
<dbReference type="Proteomes" id="UP001497453">
    <property type="component" value="Chromosome 8"/>
</dbReference>
<dbReference type="PROSITE" id="PS50010">
    <property type="entry name" value="DH_2"/>
    <property type="match status" value="2"/>
</dbReference>
<dbReference type="InterPro" id="IPR041675">
    <property type="entry name" value="PH_5"/>
</dbReference>
<feature type="compositionally biased region" description="Basic and acidic residues" evidence="3">
    <location>
        <begin position="47"/>
        <end position="60"/>
    </location>
</feature>
<feature type="compositionally biased region" description="Low complexity" evidence="3">
    <location>
        <begin position="308"/>
        <end position="318"/>
    </location>
</feature>
<dbReference type="PROSITE" id="PS50003">
    <property type="entry name" value="PH_DOMAIN"/>
    <property type="match status" value="1"/>
</dbReference>
<evidence type="ECO:0000313" key="8">
    <source>
        <dbReference type="Proteomes" id="UP001497453"/>
    </source>
</evidence>
<dbReference type="Pfam" id="PF15405">
    <property type="entry name" value="PH_5"/>
    <property type="match status" value="1"/>
</dbReference>
<dbReference type="PANTHER" id="PTHR46572">
    <property type="entry name" value="RHO1 GDP-GTP EXCHANGE PROTEIN 1-RELATED"/>
    <property type="match status" value="1"/>
</dbReference>
<evidence type="ECO:0000259" key="4">
    <source>
        <dbReference type="PROSITE" id="PS50003"/>
    </source>
</evidence>
<reference evidence="8" key="1">
    <citation type="submission" date="2024-04" db="EMBL/GenBank/DDBJ databases">
        <authorList>
            <person name="Shaw F."/>
            <person name="Minotto A."/>
        </authorList>
    </citation>
    <scope>NUCLEOTIDE SEQUENCE [LARGE SCALE GENOMIC DNA]</scope>
</reference>
<keyword evidence="8" id="KW-1185">Reference proteome</keyword>
<accession>A0ABP1E4L9</accession>
<dbReference type="Gene3D" id="2.30.29.30">
    <property type="entry name" value="Pleckstrin-homology domain (PH domain)/Phosphotyrosine-binding domain (PTB)"/>
    <property type="match status" value="1"/>
</dbReference>
<dbReference type="SUPFAM" id="SSF48065">
    <property type="entry name" value="DBL homology domain (DH-domain)"/>
    <property type="match status" value="2"/>
</dbReference>
<dbReference type="EMBL" id="OZ037951">
    <property type="protein sequence ID" value="CAL1714487.1"/>
    <property type="molecule type" value="Genomic_DNA"/>
</dbReference>
<feature type="domain" description="DH" evidence="5">
    <location>
        <begin position="860"/>
        <end position="1051"/>
    </location>
</feature>
<feature type="compositionally biased region" description="Polar residues" evidence="3">
    <location>
        <begin position="33"/>
        <end position="43"/>
    </location>
</feature>
<protein>
    <submittedName>
        <fullName evidence="7">Uncharacterized protein</fullName>
    </submittedName>
</protein>
<feature type="compositionally biased region" description="Polar residues" evidence="3">
    <location>
        <begin position="188"/>
        <end position="205"/>
    </location>
</feature>
<dbReference type="InterPro" id="IPR011993">
    <property type="entry name" value="PH-like_dom_sf"/>
</dbReference>
<feature type="region of interest" description="Disordered" evidence="3">
    <location>
        <begin position="301"/>
        <end position="379"/>
    </location>
</feature>
<dbReference type="Pfam" id="PF00780">
    <property type="entry name" value="CNH"/>
    <property type="match status" value="1"/>
</dbReference>
<gene>
    <name evidence="7" type="ORF">GFSPODELE1_LOCUS9795</name>
</gene>
<organism evidence="7 8">
    <name type="scientific">Somion occarium</name>
    <dbReference type="NCBI Taxonomy" id="3059160"/>
    <lineage>
        <taxon>Eukaryota</taxon>
        <taxon>Fungi</taxon>
        <taxon>Dikarya</taxon>
        <taxon>Basidiomycota</taxon>
        <taxon>Agaricomycotina</taxon>
        <taxon>Agaricomycetes</taxon>
        <taxon>Polyporales</taxon>
        <taxon>Cerrenaceae</taxon>
        <taxon>Somion</taxon>
    </lineage>
</organism>
<feature type="domain" description="PH" evidence="4">
    <location>
        <begin position="1086"/>
        <end position="1229"/>
    </location>
</feature>
<feature type="region of interest" description="Disordered" evidence="3">
    <location>
        <begin position="29"/>
        <end position="272"/>
    </location>
</feature>
<dbReference type="SUPFAM" id="SSF50729">
    <property type="entry name" value="PH domain-like"/>
    <property type="match status" value="1"/>
</dbReference>
<keyword evidence="2" id="KW-0344">Guanine-nucleotide releasing factor</keyword>
<feature type="compositionally biased region" description="Pro residues" evidence="3">
    <location>
        <begin position="109"/>
        <end position="118"/>
    </location>
</feature>
<evidence type="ECO:0000256" key="1">
    <source>
        <dbReference type="ARBA" id="ARBA00022553"/>
    </source>
</evidence>
<dbReference type="CDD" id="cd00160">
    <property type="entry name" value="RhoGEF"/>
    <property type="match status" value="2"/>
</dbReference>
<dbReference type="InterPro" id="IPR001849">
    <property type="entry name" value="PH_domain"/>
</dbReference>
<dbReference type="PANTHER" id="PTHR46572:SF1">
    <property type="entry name" value="RHO1 GUANINE NUCLEOTIDE EXCHANGE FACTOR TUS1"/>
    <property type="match status" value="1"/>
</dbReference>
<dbReference type="Gene3D" id="1.20.900.10">
    <property type="entry name" value="Dbl homology (DH) domain"/>
    <property type="match status" value="2"/>
</dbReference>
<dbReference type="InterPro" id="IPR035899">
    <property type="entry name" value="DBL_dom_sf"/>
</dbReference>
<feature type="domain" description="DH" evidence="5">
    <location>
        <begin position="635"/>
        <end position="819"/>
    </location>
</feature>
<evidence type="ECO:0000313" key="7">
    <source>
        <dbReference type="EMBL" id="CAL1714487.1"/>
    </source>
</evidence>
<evidence type="ECO:0000259" key="6">
    <source>
        <dbReference type="PROSITE" id="PS50219"/>
    </source>
</evidence>
<feature type="compositionally biased region" description="Polar residues" evidence="3">
    <location>
        <begin position="329"/>
        <end position="369"/>
    </location>
</feature>
<dbReference type="Pfam" id="PF00621">
    <property type="entry name" value="RhoGEF"/>
    <property type="match status" value="2"/>
</dbReference>
<dbReference type="InterPro" id="IPR052233">
    <property type="entry name" value="Rho-type_GEFs"/>
</dbReference>
<dbReference type="SMART" id="SM00325">
    <property type="entry name" value="RhoGEF"/>
    <property type="match status" value="2"/>
</dbReference>
<keyword evidence="1" id="KW-0597">Phosphoprotein</keyword>
<dbReference type="SMART" id="SM00233">
    <property type="entry name" value="PH"/>
    <property type="match status" value="1"/>
</dbReference>
<evidence type="ECO:0000259" key="5">
    <source>
        <dbReference type="PROSITE" id="PS50010"/>
    </source>
</evidence>
<dbReference type="InterPro" id="IPR001180">
    <property type="entry name" value="CNH_dom"/>
</dbReference>
<feature type="domain" description="CNH" evidence="6">
    <location>
        <begin position="1272"/>
        <end position="1580"/>
    </location>
</feature>
<feature type="region of interest" description="Disordered" evidence="3">
    <location>
        <begin position="1155"/>
        <end position="1185"/>
    </location>
</feature>
<dbReference type="CDD" id="cd04435">
    <property type="entry name" value="DEP_fRom2"/>
    <property type="match status" value="1"/>
</dbReference>
<name>A0ABP1E4L9_9APHY</name>
<feature type="compositionally biased region" description="Polar residues" evidence="3">
    <location>
        <begin position="1652"/>
        <end position="1673"/>
    </location>
</feature>